<gene>
    <name evidence="1" type="ORF">JCM19232_5825</name>
</gene>
<name>A0A0B8PFC2_9VIBR</name>
<organism evidence="1 2">
    <name type="scientific">Vibrio ishigakensis</name>
    <dbReference type="NCBI Taxonomy" id="1481914"/>
    <lineage>
        <taxon>Bacteria</taxon>
        <taxon>Pseudomonadati</taxon>
        <taxon>Pseudomonadota</taxon>
        <taxon>Gammaproteobacteria</taxon>
        <taxon>Vibrionales</taxon>
        <taxon>Vibrionaceae</taxon>
        <taxon>Vibrio</taxon>
    </lineage>
</organism>
<sequence>MEKGFAKGLEKEAKEFGELVMTLNLRRFVLSSSRLPR</sequence>
<reference evidence="1 2" key="2">
    <citation type="submission" date="2015-01" db="EMBL/GenBank/DDBJ databases">
        <authorList>
            <consortium name="NBRP consortium"/>
            <person name="Sawabe T."/>
            <person name="Meirelles P."/>
            <person name="Feng G."/>
            <person name="Sayaka M."/>
            <person name="Hattori M."/>
            <person name="Ohkuma M."/>
        </authorList>
    </citation>
    <scope>NUCLEOTIDE SEQUENCE [LARGE SCALE GENOMIC DNA]</scope>
    <source>
        <strain evidence="1 2">JCM19232</strain>
    </source>
</reference>
<reference evidence="1 2" key="1">
    <citation type="submission" date="2015-01" db="EMBL/GenBank/DDBJ databases">
        <title>Vibrio sp. C5 JCM 19232 whole genome shotgun sequence.</title>
        <authorList>
            <person name="Sawabe T."/>
            <person name="Meirelles P."/>
            <person name="Feng G."/>
            <person name="Sayaka M."/>
            <person name="Hattori M."/>
            <person name="Ohkuma M."/>
        </authorList>
    </citation>
    <scope>NUCLEOTIDE SEQUENCE [LARGE SCALE GENOMIC DNA]</scope>
    <source>
        <strain evidence="1 2">JCM19232</strain>
    </source>
</reference>
<dbReference type="Proteomes" id="UP000031670">
    <property type="component" value="Unassembled WGS sequence"/>
</dbReference>
<comment type="caution">
    <text evidence="1">The sequence shown here is derived from an EMBL/GenBank/DDBJ whole genome shotgun (WGS) entry which is preliminary data.</text>
</comment>
<dbReference type="EMBL" id="BBSA01000003">
    <property type="protein sequence ID" value="GAM61524.1"/>
    <property type="molecule type" value="Genomic_DNA"/>
</dbReference>
<dbReference type="AlphaFoldDB" id="A0A0B8PFC2"/>
<protein>
    <submittedName>
        <fullName evidence="1">Uncharacterized protein</fullName>
    </submittedName>
</protein>
<proteinExistence type="predicted"/>
<evidence type="ECO:0000313" key="2">
    <source>
        <dbReference type="Proteomes" id="UP000031670"/>
    </source>
</evidence>
<accession>A0A0B8PFC2</accession>
<evidence type="ECO:0000313" key="1">
    <source>
        <dbReference type="EMBL" id="GAM61524.1"/>
    </source>
</evidence>